<dbReference type="InterPro" id="IPR053931">
    <property type="entry name" value="RapZ_C"/>
</dbReference>
<dbReference type="OrthoDB" id="9784461at2"/>
<accession>A0A1Y4SX47</accession>
<protein>
    <submittedName>
        <fullName evidence="7">RNase adaptor protein RapZ</fullName>
    </submittedName>
</protein>
<gene>
    <name evidence="7" type="ORF">B5E75_08470</name>
</gene>
<dbReference type="PANTHER" id="PTHR30448">
    <property type="entry name" value="RNASE ADAPTER PROTEIN RAPZ"/>
    <property type="match status" value="1"/>
</dbReference>
<dbReference type="EMBL" id="NFLJ01000022">
    <property type="protein sequence ID" value="OUQ33970.1"/>
    <property type="molecule type" value="Genomic_DNA"/>
</dbReference>
<dbReference type="InterPro" id="IPR005337">
    <property type="entry name" value="RapZ-like"/>
</dbReference>
<evidence type="ECO:0000259" key="6">
    <source>
        <dbReference type="Pfam" id="PF22740"/>
    </source>
</evidence>
<dbReference type="NCBIfam" id="NF003828">
    <property type="entry name" value="PRK05416.1"/>
    <property type="match status" value="1"/>
</dbReference>
<organism evidence="7 8">
    <name type="scientific">Massilimicrobiota timonensis</name>
    <dbReference type="NCBI Taxonomy" id="1776392"/>
    <lineage>
        <taxon>Bacteria</taxon>
        <taxon>Bacillati</taxon>
        <taxon>Bacillota</taxon>
        <taxon>Erysipelotrichia</taxon>
        <taxon>Erysipelotrichales</taxon>
        <taxon>Erysipelotrichaceae</taxon>
        <taxon>Massilimicrobiota</taxon>
    </lineage>
</organism>
<dbReference type="Gene3D" id="3.40.50.300">
    <property type="entry name" value="P-loop containing nucleotide triphosphate hydrolases"/>
    <property type="match status" value="1"/>
</dbReference>
<dbReference type="Pfam" id="PF03668">
    <property type="entry name" value="RapZ-like_N"/>
    <property type="match status" value="1"/>
</dbReference>
<dbReference type="PANTHER" id="PTHR30448:SF0">
    <property type="entry name" value="RNASE ADAPTER PROTEIN RAPZ"/>
    <property type="match status" value="1"/>
</dbReference>
<feature type="binding site" evidence="4">
    <location>
        <begin position="11"/>
        <end position="18"/>
    </location>
    <ligand>
        <name>ATP</name>
        <dbReference type="ChEBI" id="CHEBI:30616"/>
    </ligand>
</feature>
<dbReference type="InterPro" id="IPR053930">
    <property type="entry name" value="RapZ-like_N"/>
</dbReference>
<keyword evidence="3 4" id="KW-0342">GTP-binding</keyword>
<feature type="domain" description="RapZ C-terminal" evidence="6">
    <location>
        <begin position="163"/>
        <end position="280"/>
    </location>
</feature>
<evidence type="ECO:0000313" key="8">
    <source>
        <dbReference type="Proteomes" id="UP000195305"/>
    </source>
</evidence>
<feature type="domain" description="RapZ-like N-terminal" evidence="5">
    <location>
        <begin position="4"/>
        <end position="155"/>
    </location>
</feature>
<dbReference type="GO" id="GO:0005525">
    <property type="term" value="F:GTP binding"/>
    <property type="evidence" value="ECO:0007669"/>
    <property type="project" value="UniProtKB-UniRule"/>
</dbReference>
<reference evidence="7 8" key="1">
    <citation type="journal article" date="2018" name="BMC Genomics">
        <title>Whole genome sequencing and function prediction of 133 gut anaerobes isolated from chicken caecum in pure cultures.</title>
        <authorList>
            <person name="Medvecky M."/>
            <person name="Cejkova D."/>
            <person name="Polansky O."/>
            <person name="Karasova D."/>
            <person name="Kubasova T."/>
            <person name="Cizek A."/>
            <person name="Rychlik I."/>
        </authorList>
    </citation>
    <scope>NUCLEOTIDE SEQUENCE [LARGE SCALE GENOMIC DNA]</scope>
    <source>
        <strain evidence="7 8">An13</strain>
    </source>
</reference>
<dbReference type="InterPro" id="IPR027417">
    <property type="entry name" value="P-loop_NTPase"/>
</dbReference>
<dbReference type="HAMAP" id="MF_00636">
    <property type="entry name" value="RapZ_like"/>
    <property type="match status" value="1"/>
</dbReference>
<comment type="caution">
    <text evidence="7">The sequence shown here is derived from an EMBL/GenBank/DDBJ whole genome shotgun (WGS) entry which is preliminary data.</text>
</comment>
<evidence type="ECO:0000259" key="5">
    <source>
        <dbReference type="Pfam" id="PF03668"/>
    </source>
</evidence>
<dbReference type="SUPFAM" id="SSF52540">
    <property type="entry name" value="P-loop containing nucleoside triphosphate hydrolases"/>
    <property type="match status" value="1"/>
</dbReference>
<dbReference type="PIRSF" id="PIRSF005052">
    <property type="entry name" value="P-loopkin"/>
    <property type="match status" value="1"/>
</dbReference>
<dbReference type="Pfam" id="PF22740">
    <property type="entry name" value="PapZ_C"/>
    <property type="match status" value="1"/>
</dbReference>
<keyword evidence="8" id="KW-1185">Reference proteome</keyword>
<dbReference type="GO" id="GO:0005524">
    <property type="term" value="F:ATP binding"/>
    <property type="evidence" value="ECO:0007669"/>
    <property type="project" value="UniProtKB-UniRule"/>
</dbReference>
<evidence type="ECO:0000313" key="7">
    <source>
        <dbReference type="EMBL" id="OUQ33970.1"/>
    </source>
</evidence>
<comment type="caution">
    <text evidence="4">Lacks conserved residue(s) required for the propagation of feature annotation.</text>
</comment>
<evidence type="ECO:0000256" key="1">
    <source>
        <dbReference type="ARBA" id="ARBA00022741"/>
    </source>
</evidence>
<evidence type="ECO:0000256" key="3">
    <source>
        <dbReference type="ARBA" id="ARBA00023134"/>
    </source>
</evidence>
<sequence length="282" mass="32708">MNKIEVVVVTGMSGAGKTQAMAIFENMEYRCIDNYPIPLLKEFGDLMRTSTKYSKVAMAVSLGDAILAVRILSNMDWVDLTVIFLDCDDKVLLSRYKQTRRSHPLMISNVASSLVEAIEFEREMADPISQLANIVIDTTLLKPTKLQDKLESYFHKGNRDVFRVSFISFGYKHGIPRDADLLLDVRFLPNPFYIESLRKLTGNDKEVYDYVMSQSETQEFVRRTIEYYDYLLEKYEEEGKMQMIIGIGCTGGQHRSVTLTNYFAEHYSQYYQVYKWHRDADH</sequence>
<evidence type="ECO:0000256" key="2">
    <source>
        <dbReference type="ARBA" id="ARBA00022840"/>
    </source>
</evidence>
<keyword evidence="2 4" id="KW-0067">ATP-binding</keyword>
<dbReference type="RefSeq" id="WP_087358368.1">
    <property type="nucleotide sequence ID" value="NZ_JACJKO010000047.1"/>
</dbReference>
<name>A0A1Y4SX47_9FIRM</name>
<evidence type="ECO:0000256" key="4">
    <source>
        <dbReference type="HAMAP-Rule" id="MF_00636"/>
    </source>
</evidence>
<keyword evidence="1 4" id="KW-0547">Nucleotide-binding</keyword>
<proteinExistence type="inferred from homology"/>
<dbReference type="AlphaFoldDB" id="A0A1Y4SX47"/>
<dbReference type="Proteomes" id="UP000195305">
    <property type="component" value="Unassembled WGS sequence"/>
</dbReference>